<comment type="caution">
    <text evidence="2">The sequence shown here is derived from an EMBL/GenBank/DDBJ whole genome shotgun (WGS) entry which is preliminary data.</text>
</comment>
<proteinExistence type="predicted"/>
<feature type="domain" description="KAP NTPase" evidence="1">
    <location>
        <begin position="52"/>
        <end position="337"/>
    </location>
</feature>
<dbReference type="InterPro" id="IPR059206">
    <property type="entry name" value="Sll1717-like"/>
</dbReference>
<protein>
    <submittedName>
        <fullName evidence="2">DNA repair protein</fullName>
    </submittedName>
</protein>
<dbReference type="EMBL" id="NSKA01000004">
    <property type="protein sequence ID" value="PAU71357.1"/>
    <property type="molecule type" value="Genomic_DNA"/>
</dbReference>
<evidence type="ECO:0000313" key="3">
    <source>
        <dbReference type="Proteomes" id="UP000218675"/>
    </source>
</evidence>
<dbReference type="Proteomes" id="UP000218675">
    <property type="component" value="Unassembled WGS sequence"/>
</dbReference>
<accession>A0ABX4HFW8</accession>
<dbReference type="SUPFAM" id="SSF52540">
    <property type="entry name" value="P-loop containing nucleoside triphosphate hydrolases"/>
    <property type="match status" value="1"/>
</dbReference>
<organism evidence="2 3">
    <name type="scientific">Vreelandella alkaliphila</name>
    <dbReference type="NCBI Taxonomy" id="272774"/>
    <lineage>
        <taxon>Bacteria</taxon>
        <taxon>Pseudomonadati</taxon>
        <taxon>Pseudomonadota</taxon>
        <taxon>Gammaproteobacteria</taxon>
        <taxon>Oceanospirillales</taxon>
        <taxon>Halomonadaceae</taxon>
        <taxon>Vreelandella</taxon>
    </lineage>
</organism>
<keyword evidence="3" id="KW-1185">Reference proteome</keyword>
<dbReference type="InterPro" id="IPR027417">
    <property type="entry name" value="P-loop_NTPase"/>
</dbReference>
<dbReference type="Pfam" id="PF07693">
    <property type="entry name" value="KAP_NTPase"/>
    <property type="match status" value="1"/>
</dbReference>
<reference evidence="2 3" key="1">
    <citation type="submission" date="2017-08" db="EMBL/GenBank/DDBJ databases">
        <title>Halomonas binhaiensis sp. nov., isolated from saline alkaline soil.</title>
        <authorList>
            <person name="Wang D."/>
            <person name="Zhang G."/>
        </authorList>
    </citation>
    <scope>NUCLEOTIDE SEQUENCE [LARGE SCALE GENOMIC DNA]</scope>
    <source>
        <strain evidence="2 3">WN018</strain>
    </source>
</reference>
<dbReference type="InterPro" id="IPR011646">
    <property type="entry name" value="KAP_P-loop"/>
</dbReference>
<name>A0ABX4HFW8_9GAMM</name>
<gene>
    <name evidence="2" type="ORF">CK497_11700</name>
</gene>
<dbReference type="NCBIfam" id="NF047389">
    <property type="entry name" value="ATPase_Sll1717"/>
    <property type="match status" value="1"/>
</dbReference>
<sequence>MNNDIVIKKGIRLGELDAEADVGMLDYCFYDNGQIEDLLDVSSPRSIILGRTGSGKSALIYKISSEVEHSSILDPNDISVRFLEHSNIIQFFNELGVKLDLFYRILWRHLLTVELLKLRYNLRNESDNDSFLSRINEWAQRDTVKQRALSYFREWGDRFWLETDEQLRELTTKFTNDVKAKLGAKYAGVDISLEGAKHLSDEVKVEIRSLATQVVSAIQIKRLNEVLDLLADNAFEDKQKRYYVLIDKLDEDWAETETRCRFIRALIEETKALRKIPQVKIVTALRVDLLDLVFDRTRDSGFQEEKYDAYISKIIWTKNELKELLDSRVNEVYKRQYTSQGVHFSDIFPNTAKHGGGTAADYIIERTMLRPRDAIQFANECFLLAIGRPRISWRVLNAAESNYSQKRIKSLKEEWAEFYPCLESTIEIVRGLDNPFTRSSISNERLEGLAEDIHDGDEKDPCVVVCRNLYAPGSKVSHSEVLSKILISLYHVGVVGVKISTLDTYTWSHVDQPRLTNSEAKRVNSIKVHKMLRHALEIKDRKLLTEMGKKNQI</sequence>
<evidence type="ECO:0000259" key="1">
    <source>
        <dbReference type="Pfam" id="PF07693"/>
    </source>
</evidence>
<evidence type="ECO:0000313" key="2">
    <source>
        <dbReference type="EMBL" id="PAU71357.1"/>
    </source>
</evidence>
<dbReference type="RefSeq" id="WP_095603859.1">
    <property type="nucleotide sequence ID" value="NZ_NSKA01000004.1"/>
</dbReference>